<proteinExistence type="predicted"/>
<protein>
    <recommendedName>
        <fullName evidence="1">YjiS-like domain-containing protein</fullName>
    </recommendedName>
</protein>
<reference evidence="2 3" key="1">
    <citation type="submission" date="2015-09" db="EMBL/GenBank/DDBJ databases">
        <authorList>
            <consortium name="Swine Surveillance"/>
        </authorList>
    </citation>
    <scope>NUCLEOTIDE SEQUENCE [LARGE SCALE GENOMIC DNA]</scope>
    <source>
        <strain evidence="2 3">CECT 4292</strain>
    </source>
</reference>
<dbReference type="Proteomes" id="UP000050783">
    <property type="component" value="Unassembled WGS sequence"/>
</dbReference>
<dbReference type="OrthoDB" id="8116725at2"/>
<dbReference type="InterPro" id="IPR009506">
    <property type="entry name" value="YjiS-like"/>
</dbReference>
<evidence type="ECO:0000259" key="1">
    <source>
        <dbReference type="Pfam" id="PF06568"/>
    </source>
</evidence>
<evidence type="ECO:0000313" key="2">
    <source>
        <dbReference type="EMBL" id="CUH49948.1"/>
    </source>
</evidence>
<dbReference type="STRING" id="81569.RUM4293_04166"/>
<evidence type="ECO:0000313" key="3">
    <source>
        <dbReference type="Proteomes" id="UP000050783"/>
    </source>
</evidence>
<organism evidence="2 3">
    <name type="scientific">Ruegeria atlantica</name>
    <dbReference type="NCBI Taxonomy" id="81569"/>
    <lineage>
        <taxon>Bacteria</taxon>
        <taxon>Pseudomonadati</taxon>
        <taxon>Pseudomonadota</taxon>
        <taxon>Alphaproteobacteria</taxon>
        <taxon>Rhodobacterales</taxon>
        <taxon>Roseobacteraceae</taxon>
        <taxon>Ruegeria</taxon>
    </lineage>
</organism>
<accession>A0A0N7LR64</accession>
<feature type="domain" description="YjiS-like" evidence="1">
    <location>
        <begin position="28"/>
        <end position="61"/>
    </location>
</feature>
<gene>
    <name evidence="2" type="ORF">RUA4292_04149</name>
</gene>
<dbReference type="AlphaFoldDB" id="A0A0N7LR64"/>
<dbReference type="RefSeq" id="WP_058279281.1">
    <property type="nucleotide sequence ID" value="NZ_CYPU01000071.1"/>
</dbReference>
<name>A0A0N7LR64_9RHOB</name>
<dbReference type="EMBL" id="CYPU01000071">
    <property type="protein sequence ID" value="CUH49948.1"/>
    <property type="molecule type" value="Genomic_DNA"/>
</dbReference>
<sequence length="64" mass="6916">MATTANIHAPLGAATILHVVEAFINVFESAVEWNESRKTRKILSGLTNAQLEDIGLARAEIAKI</sequence>
<dbReference type="GeneID" id="55495278"/>
<dbReference type="Pfam" id="PF06568">
    <property type="entry name" value="YjiS-like"/>
    <property type="match status" value="1"/>
</dbReference>